<dbReference type="InterPro" id="IPR014729">
    <property type="entry name" value="Rossmann-like_a/b/a_fold"/>
</dbReference>
<dbReference type="GO" id="GO:0003824">
    <property type="term" value="F:catalytic activity"/>
    <property type="evidence" value="ECO:0007669"/>
    <property type="project" value="InterPro"/>
</dbReference>
<proteinExistence type="predicted"/>
<feature type="non-terminal residue" evidence="2">
    <location>
        <position position="165"/>
    </location>
</feature>
<reference evidence="2" key="1">
    <citation type="submission" date="2018-05" db="EMBL/GenBank/DDBJ databases">
        <authorList>
            <person name="Lanie J.A."/>
            <person name="Ng W.-L."/>
            <person name="Kazmierczak K.M."/>
            <person name="Andrzejewski T.M."/>
            <person name="Davidsen T.M."/>
            <person name="Wayne K.J."/>
            <person name="Tettelin H."/>
            <person name="Glass J.I."/>
            <person name="Rusch D."/>
            <person name="Podicherti R."/>
            <person name="Tsui H.-C.T."/>
            <person name="Winkler M.E."/>
        </authorList>
    </citation>
    <scope>NUCLEOTIDE SEQUENCE</scope>
</reference>
<dbReference type="Pfam" id="PF01467">
    <property type="entry name" value="CTP_transf_like"/>
    <property type="match status" value="1"/>
</dbReference>
<evidence type="ECO:0000259" key="1">
    <source>
        <dbReference type="Pfam" id="PF01467"/>
    </source>
</evidence>
<gene>
    <name evidence="2" type="ORF">METZ01_LOCUS271757</name>
</gene>
<protein>
    <recommendedName>
        <fullName evidence="1">Cytidyltransferase-like domain-containing protein</fullName>
    </recommendedName>
</protein>
<accession>A0A382K5V9</accession>
<dbReference type="InterPro" id="IPR004821">
    <property type="entry name" value="Cyt_trans-like"/>
</dbReference>
<name>A0A382K5V9_9ZZZZ</name>
<dbReference type="Gene3D" id="3.40.50.620">
    <property type="entry name" value="HUPs"/>
    <property type="match status" value="1"/>
</dbReference>
<dbReference type="AlphaFoldDB" id="A0A382K5V9"/>
<evidence type="ECO:0000313" key="2">
    <source>
        <dbReference type="EMBL" id="SVC18903.1"/>
    </source>
</evidence>
<dbReference type="SUPFAM" id="SSF52374">
    <property type="entry name" value="Nucleotidylyl transferase"/>
    <property type="match status" value="1"/>
</dbReference>
<dbReference type="EMBL" id="UINC01078127">
    <property type="protein sequence ID" value="SVC18903.1"/>
    <property type="molecule type" value="Genomic_DNA"/>
</dbReference>
<organism evidence="2">
    <name type="scientific">marine metagenome</name>
    <dbReference type="NCBI Taxonomy" id="408172"/>
    <lineage>
        <taxon>unclassified sequences</taxon>
        <taxon>metagenomes</taxon>
        <taxon>ecological metagenomes</taxon>
    </lineage>
</organism>
<sequence length="165" mass="18598">MRILELFEAVAKTPVVFYGGRFQPMHKGHYGVYKHLSEKFGANNVFIATMFGKKQQQAHTVGDYTTDPFTFQEKADIISTMYKIPKDHIVETMPYRPDLTKVGRDPATNYVVLALGDKETARLKIGNVIQEYNKNILPEPSVNPETGQERAYKYIVPSQAGGINA</sequence>
<feature type="domain" description="Cytidyltransferase-like" evidence="1">
    <location>
        <begin position="17"/>
        <end position="99"/>
    </location>
</feature>